<evidence type="ECO:0000313" key="2">
    <source>
        <dbReference type="EMBL" id="TMW58574.1"/>
    </source>
</evidence>
<comment type="caution">
    <text evidence="2">The sequence shown here is derived from an EMBL/GenBank/DDBJ whole genome shotgun (WGS) entry which is preliminary data.</text>
</comment>
<dbReference type="PANTHER" id="PTHR11188:SF17">
    <property type="entry name" value="FI21816P1"/>
    <property type="match status" value="1"/>
</dbReference>
<feature type="domain" description="Arrestin-like N-terminal" evidence="1">
    <location>
        <begin position="26"/>
        <end position="126"/>
    </location>
</feature>
<name>A0A8K1FF29_PYTOL</name>
<protein>
    <recommendedName>
        <fullName evidence="1">Arrestin-like N-terminal domain-containing protein</fullName>
    </recommendedName>
</protein>
<dbReference type="InterPro" id="IPR011021">
    <property type="entry name" value="Arrestin-like_N"/>
</dbReference>
<gene>
    <name evidence="2" type="ORF">Poli38472_010133</name>
</gene>
<dbReference type="InterPro" id="IPR050357">
    <property type="entry name" value="Arrestin_domain-protein"/>
</dbReference>
<dbReference type="PANTHER" id="PTHR11188">
    <property type="entry name" value="ARRESTIN DOMAIN CONTAINING PROTEIN"/>
    <property type="match status" value="1"/>
</dbReference>
<sequence>MGRIARKLKIGVRGSLDVEIEQTSVLPGETITGTVRLNVDKPIVAQGLSVVFTGRERLRWDELNDEPGYPHDEKYELHDEKIILINPLTTGNETLALEPGSLEYSFAFDLPESLPESFTYRSNRIKGMDRVRIAVEYDVTAILLVEGFLKADLECVVPIEVQSISSPSIPHGDTVTAFKKDETRLLGFIKQSTCDVNLSVKSNVLDARSMVVANVDIAHSSKQDVKSLLLSLVEDIEVDRKCFKHNRSGSRVVCCRLFDRKTLEGMITDPASDYTLHLPITPNGIYEFEPLLPSMRSHFIISLKYRVVLKCKFPMGRSVEVDAPVTVFGTV</sequence>
<dbReference type="SUPFAM" id="SSF81296">
    <property type="entry name" value="E set domains"/>
    <property type="match status" value="1"/>
</dbReference>
<dbReference type="Pfam" id="PF00339">
    <property type="entry name" value="Arrestin_N"/>
    <property type="match status" value="1"/>
</dbReference>
<evidence type="ECO:0000313" key="3">
    <source>
        <dbReference type="Proteomes" id="UP000794436"/>
    </source>
</evidence>
<dbReference type="GO" id="GO:0005737">
    <property type="term" value="C:cytoplasm"/>
    <property type="evidence" value="ECO:0007669"/>
    <property type="project" value="TreeGrafter"/>
</dbReference>
<organism evidence="2 3">
    <name type="scientific">Pythium oligandrum</name>
    <name type="common">Mycoparasitic fungus</name>
    <dbReference type="NCBI Taxonomy" id="41045"/>
    <lineage>
        <taxon>Eukaryota</taxon>
        <taxon>Sar</taxon>
        <taxon>Stramenopiles</taxon>
        <taxon>Oomycota</taxon>
        <taxon>Peronosporomycetes</taxon>
        <taxon>Pythiales</taxon>
        <taxon>Pythiaceae</taxon>
        <taxon>Pythium</taxon>
    </lineage>
</organism>
<proteinExistence type="predicted"/>
<dbReference type="GO" id="GO:0015031">
    <property type="term" value="P:protein transport"/>
    <property type="evidence" value="ECO:0007669"/>
    <property type="project" value="TreeGrafter"/>
</dbReference>
<reference evidence="2" key="1">
    <citation type="submission" date="2019-03" db="EMBL/GenBank/DDBJ databases">
        <title>Long read genome sequence of the mycoparasitic Pythium oligandrum ATCC 38472 isolated from sugarbeet rhizosphere.</title>
        <authorList>
            <person name="Gaulin E."/>
        </authorList>
    </citation>
    <scope>NUCLEOTIDE SEQUENCE</scope>
    <source>
        <strain evidence="2">ATCC 38472_TT</strain>
    </source>
</reference>
<accession>A0A8K1FF29</accession>
<dbReference type="OrthoDB" id="2333384at2759"/>
<dbReference type="InterPro" id="IPR014752">
    <property type="entry name" value="Arrestin-like_C"/>
</dbReference>
<evidence type="ECO:0000259" key="1">
    <source>
        <dbReference type="Pfam" id="PF00339"/>
    </source>
</evidence>
<dbReference type="Gene3D" id="2.60.40.640">
    <property type="match status" value="2"/>
</dbReference>
<dbReference type="AlphaFoldDB" id="A0A8K1FF29"/>
<dbReference type="InterPro" id="IPR014756">
    <property type="entry name" value="Ig_E-set"/>
</dbReference>
<dbReference type="Proteomes" id="UP000794436">
    <property type="component" value="Unassembled WGS sequence"/>
</dbReference>
<keyword evidence="3" id="KW-1185">Reference proteome</keyword>
<dbReference type="EMBL" id="SPLM01000111">
    <property type="protein sequence ID" value="TMW58574.1"/>
    <property type="molecule type" value="Genomic_DNA"/>
</dbReference>